<protein>
    <submittedName>
        <fullName evidence="4">Helix-turn-helix transcriptional regulator</fullName>
    </submittedName>
</protein>
<reference evidence="5" key="3">
    <citation type="submission" date="2021-06" db="EMBL/GenBank/DDBJ databases">
        <title>Updating the genus Pseudomonas: Description of 43 new species and partition of the Pseudomonas putida group.</title>
        <authorList>
            <person name="Girard L."/>
            <person name="Lood C."/>
            <person name="Vandamme P."/>
            <person name="Rokni-Zadeh H."/>
            <person name="Van Noort V."/>
            <person name="Hofte M."/>
            <person name="Lavigne R."/>
            <person name="De Mot R."/>
        </authorList>
    </citation>
    <scope>NUCLEOTIDE SEQUENCE</scope>
    <source>
        <strain evidence="5">SWRI12</strain>
    </source>
</reference>
<dbReference type="Proteomes" id="UP000636518">
    <property type="component" value="Unassembled WGS sequence"/>
</dbReference>
<evidence type="ECO:0000313" key="6">
    <source>
        <dbReference type="Proteomes" id="UP000636518"/>
    </source>
</evidence>
<dbReference type="GO" id="GO:0006355">
    <property type="term" value="P:regulation of DNA-templated transcription"/>
    <property type="evidence" value="ECO:0007669"/>
    <property type="project" value="InterPro"/>
</dbReference>
<accession>A0A923JKR5</accession>
<evidence type="ECO:0000259" key="3">
    <source>
        <dbReference type="PROSITE" id="PS50043"/>
    </source>
</evidence>
<dbReference type="PRINTS" id="PR00038">
    <property type="entry name" value="HTHLUXR"/>
</dbReference>
<reference evidence="4 6" key="1">
    <citation type="journal article" date="2020" name="Microorganisms">
        <title>Reliable Identification of Environmental Pseudomonas Isolates Using the rpoD Gene.</title>
        <authorList>
            <consortium name="The Broad Institute Genome Sequencing Platform"/>
            <person name="Girard L."/>
            <person name="Lood C."/>
            <person name="Rokni-Zadeh H."/>
            <person name="van Noort V."/>
            <person name="Lavigne R."/>
            <person name="De Mot R."/>
        </authorList>
    </citation>
    <scope>NUCLEOTIDE SEQUENCE</scope>
    <source>
        <strain evidence="4 6">SWRI12</strain>
    </source>
</reference>
<sequence length="101" mass="10900">MESIIKSGTWIGHLGRGLARRELQFLLLVAQGLTAKQIARTHDVEPGTVVKRISNAMFKLGVHRQSAAIAEAMRREIIVGQADSPKPQGPVGESNDGVFIA</sequence>
<feature type="domain" description="HTH luxR-type" evidence="3">
    <location>
        <begin position="11"/>
        <end position="76"/>
    </location>
</feature>
<dbReference type="SMART" id="SM00421">
    <property type="entry name" value="HTH_LUXR"/>
    <property type="match status" value="1"/>
</dbReference>
<dbReference type="PANTHER" id="PTHR43214">
    <property type="entry name" value="TWO-COMPONENT RESPONSE REGULATOR"/>
    <property type="match status" value="1"/>
</dbReference>
<gene>
    <name evidence="5" type="ORF">HU715_013595</name>
    <name evidence="4" type="ORF">HU715_17965</name>
</gene>
<dbReference type="GO" id="GO:0003677">
    <property type="term" value="F:DNA binding"/>
    <property type="evidence" value="ECO:0007669"/>
    <property type="project" value="UniProtKB-KW"/>
</dbReference>
<dbReference type="EMBL" id="JABWRB020000001">
    <property type="protein sequence ID" value="MBV4496400.1"/>
    <property type="molecule type" value="Genomic_DNA"/>
</dbReference>
<comment type="caution">
    <text evidence="4">The sequence shown here is derived from an EMBL/GenBank/DDBJ whole genome shotgun (WGS) entry which is preliminary data.</text>
</comment>
<keyword evidence="6" id="KW-1185">Reference proteome</keyword>
<keyword evidence="1" id="KW-0238">DNA-binding</keyword>
<dbReference type="InterPro" id="IPR016032">
    <property type="entry name" value="Sig_transdc_resp-reg_C-effctor"/>
</dbReference>
<evidence type="ECO:0000256" key="2">
    <source>
        <dbReference type="SAM" id="MobiDB-lite"/>
    </source>
</evidence>
<proteinExistence type="predicted"/>
<dbReference type="InterPro" id="IPR039420">
    <property type="entry name" value="WalR-like"/>
</dbReference>
<dbReference type="PROSITE" id="PS50043">
    <property type="entry name" value="HTH_LUXR_2"/>
    <property type="match status" value="1"/>
</dbReference>
<evidence type="ECO:0000313" key="5">
    <source>
        <dbReference type="EMBL" id="MBV4496400.1"/>
    </source>
</evidence>
<dbReference type="CDD" id="cd06170">
    <property type="entry name" value="LuxR_C_like"/>
    <property type="match status" value="1"/>
</dbReference>
<dbReference type="SUPFAM" id="SSF46894">
    <property type="entry name" value="C-terminal effector domain of the bipartite response regulators"/>
    <property type="match status" value="1"/>
</dbReference>
<evidence type="ECO:0000256" key="1">
    <source>
        <dbReference type="ARBA" id="ARBA00023125"/>
    </source>
</evidence>
<dbReference type="Gene3D" id="1.10.10.10">
    <property type="entry name" value="Winged helix-like DNA-binding domain superfamily/Winged helix DNA-binding domain"/>
    <property type="match status" value="1"/>
</dbReference>
<dbReference type="EMBL" id="JABWRB010000023">
    <property type="protein sequence ID" value="MBC3391545.1"/>
    <property type="molecule type" value="Genomic_DNA"/>
</dbReference>
<reference evidence="4" key="2">
    <citation type="submission" date="2020-07" db="EMBL/GenBank/DDBJ databases">
        <authorList>
            <person name="Lood C."/>
            <person name="Girard L."/>
        </authorList>
    </citation>
    <scope>NUCLEOTIDE SEQUENCE</scope>
    <source>
        <strain evidence="4">SWRI12</strain>
    </source>
</reference>
<dbReference type="InterPro" id="IPR000792">
    <property type="entry name" value="Tscrpt_reg_LuxR_C"/>
</dbReference>
<organism evidence="4">
    <name type="scientific">Pseudomonas zanjanensis</name>
    <dbReference type="NCBI Taxonomy" id="2745496"/>
    <lineage>
        <taxon>Bacteria</taxon>
        <taxon>Pseudomonadati</taxon>
        <taxon>Pseudomonadota</taxon>
        <taxon>Gammaproteobacteria</taxon>
        <taxon>Pseudomonadales</taxon>
        <taxon>Pseudomonadaceae</taxon>
        <taxon>Pseudomonas</taxon>
    </lineage>
</organism>
<dbReference type="InterPro" id="IPR036388">
    <property type="entry name" value="WH-like_DNA-bd_sf"/>
</dbReference>
<dbReference type="Pfam" id="PF00196">
    <property type="entry name" value="GerE"/>
    <property type="match status" value="1"/>
</dbReference>
<feature type="region of interest" description="Disordered" evidence="2">
    <location>
        <begin position="80"/>
        <end position="101"/>
    </location>
</feature>
<evidence type="ECO:0000313" key="4">
    <source>
        <dbReference type="EMBL" id="MBC3391545.1"/>
    </source>
</evidence>
<name>A0A923JKR5_9PSED</name>
<dbReference type="AlphaFoldDB" id="A0A923JKR5"/>